<dbReference type="AlphaFoldDB" id="A0A4C1XH06"/>
<dbReference type="EMBL" id="BGZK01000837">
    <property type="protein sequence ID" value="GBP62282.1"/>
    <property type="molecule type" value="Genomic_DNA"/>
</dbReference>
<sequence>MRAKSKRNSLREEVRKMAWLLRIVPDVSVALGEVRIPCKNSIKFNGLYLDSKLSETDHCNCMVTKVERNINILRCLSGTWWGAHPYFLKLLYNAIVRSHLDYGSLLLEPIKSTALKRLNLVQAKARRIIVGSMNPINPPLPMHFKLNLQIYLFLFADSFYLSVSYPNHCGFQTTP</sequence>
<evidence type="ECO:0000313" key="1">
    <source>
        <dbReference type="EMBL" id="GBP62282.1"/>
    </source>
</evidence>
<gene>
    <name evidence="1" type="ORF">EVAR_8621_1</name>
</gene>
<protein>
    <recommendedName>
        <fullName evidence="3">RNA-directed DNA polymerase from mobile element jockey</fullName>
    </recommendedName>
</protein>
<organism evidence="1 2">
    <name type="scientific">Eumeta variegata</name>
    <name type="common">Bagworm moth</name>
    <name type="synonym">Eumeta japonica</name>
    <dbReference type="NCBI Taxonomy" id="151549"/>
    <lineage>
        <taxon>Eukaryota</taxon>
        <taxon>Metazoa</taxon>
        <taxon>Ecdysozoa</taxon>
        <taxon>Arthropoda</taxon>
        <taxon>Hexapoda</taxon>
        <taxon>Insecta</taxon>
        <taxon>Pterygota</taxon>
        <taxon>Neoptera</taxon>
        <taxon>Endopterygota</taxon>
        <taxon>Lepidoptera</taxon>
        <taxon>Glossata</taxon>
        <taxon>Ditrysia</taxon>
        <taxon>Tineoidea</taxon>
        <taxon>Psychidae</taxon>
        <taxon>Oiketicinae</taxon>
        <taxon>Eumeta</taxon>
    </lineage>
</organism>
<name>A0A4C1XH06_EUMVA</name>
<reference evidence="1 2" key="1">
    <citation type="journal article" date="2019" name="Commun. Biol.">
        <title>The bagworm genome reveals a unique fibroin gene that provides high tensile strength.</title>
        <authorList>
            <person name="Kono N."/>
            <person name="Nakamura H."/>
            <person name="Ohtoshi R."/>
            <person name="Tomita M."/>
            <person name="Numata K."/>
            <person name="Arakawa K."/>
        </authorList>
    </citation>
    <scope>NUCLEOTIDE SEQUENCE [LARGE SCALE GENOMIC DNA]</scope>
</reference>
<evidence type="ECO:0008006" key="3">
    <source>
        <dbReference type="Google" id="ProtNLM"/>
    </source>
</evidence>
<keyword evidence="2" id="KW-1185">Reference proteome</keyword>
<dbReference type="Proteomes" id="UP000299102">
    <property type="component" value="Unassembled WGS sequence"/>
</dbReference>
<accession>A0A4C1XH06</accession>
<dbReference type="OrthoDB" id="8058536at2759"/>
<proteinExistence type="predicted"/>
<dbReference type="STRING" id="151549.A0A4C1XH06"/>
<comment type="caution">
    <text evidence="1">The sequence shown here is derived from an EMBL/GenBank/DDBJ whole genome shotgun (WGS) entry which is preliminary data.</text>
</comment>
<evidence type="ECO:0000313" key="2">
    <source>
        <dbReference type="Proteomes" id="UP000299102"/>
    </source>
</evidence>